<dbReference type="Pfam" id="PF04892">
    <property type="entry name" value="VanZ"/>
    <property type="match status" value="1"/>
</dbReference>
<gene>
    <name evidence="3" type="ORF">H9650_18210</name>
</gene>
<dbReference type="EMBL" id="JACSQO010000012">
    <property type="protein sequence ID" value="MBD7946042.1"/>
    <property type="molecule type" value="Genomic_DNA"/>
</dbReference>
<keyword evidence="4" id="KW-1185">Reference proteome</keyword>
<accession>A0ABR8RES1</accession>
<dbReference type="PANTHER" id="PTHR36834">
    <property type="entry name" value="MEMBRANE PROTEIN-RELATED"/>
    <property type="match status" value="1"/>
</dbReference>
<evidence type="ECO:0000256" key="1">
    <source>
        <dbReference type="SAM" id="Phobius"/>
    </source>
</evidence>
<feature type="transmembrane region" description="Helical" evidence="1">
    <location>
        <begin position="122"/>
        <end position="141"/>
    </location>
</feature>
<reference evidence="3 4" key="1">
    <citation type="submission" date="2020-08" db="EMBL/GenBank/DDBJ databases">
        <title>A Genomic Blueprint of the Chicken Gut Microbiome.</title>
        <authorList>
            <person name="Gilroy R."/>
            <person name="Ravi A."/>
            <person name="Getino M."/>
            <person name="Pursley I."/>
            <person name="Horton D.L."/>
            <person name="Alikhan N.-F."/>
            <person name="Baker D."/>
            <person name="Gharbi K."/>
            <person name="Hall N."/>
            <person name="Watson M."/>
            <person name="Adriaenssens E.M."/>
            <person name="Foster-Nyarko E."/>
            <person name="Jarju S."/>
            <person name="Secka A."/>
            <person name="Antonio M."/>
            <person name="Oren A."/>
            <person name="Chaudhuri R."/>
            <person name="La Ragione R.M."/>
            <person name="Hildebrand F."/>
            <person name="Pallen M.J."/>
        </authorList>
    </citation>
    <scope>NUCLEOTIDE SEQUENCE [LARGE SCALE GENOMIC DNA]</scope>
    <source>
        <strain evidence="3 4">Sa2BUA9</strain>
    </source>
</reference>
<keyword evidence="1" id="KW-0472">Membrane</keyword>
<organism evidence="3 4">
    <name type="scientific">Psychrobacillus faecigallinarum</name>
    <dbReference type="NCBI Taxonomy" id="2762235"/>
    <lineage>
        <taxon>Bacteria</taxon>
        <taxon>Bacillati</taxon>
        <taxon>Bacillota</taxon>
        <taxon>Bacilli</taxon>
        <taxon>Bacillales</taxon>
        <taxon>Bacillaceae</taxon>
        <taxon>Psychrobacillus</taxon>
    </lineage>
</organism>
<evidence type="ECO:0000313" key="4">
    <source>
        <dbReference type="Proteomes" id="UP000640786"/>
    </source>
</evidence>
<evidence type="ECO:0000259" key="2">
    <source>
        <dbReference type="Pfam" id="PF04892"/>
    </source>
</evidence>
<comment type="caution">
    <text evidence="3">The sequence shown here is derived from an EMBL/GenBank/DDBJ whole genome shotgun (WGS) entry which is preliminary data.</text>
</comment>
<feature type="transmembrane region" description="Helical" evidence="1">
    <location>
        <begin position="95"/>
        <end position="115"/>
    </location>
</feature>
<keyword evidence="1" id="KW-1133">Transmembrane helix</keyword>
<feature type="transmembrane region" description="Helical" evidence="1">
    <location>
        <begin position="13"/>
        <end position="34"/>
    </location>
</feature>
<dbReference type="InterPro" id="IPR053150">
    <property type="entry name" value="Teicoplanin_resist-assoc"/>
</dbReference>
<proteinExistence type="predicted"/>
<keyword evidence="1" id="KW-0812">Transmembrane</keyword>
<feature type="domain" description="VanZ-like" evidence="2">
    <location>
        <begin position="48"/>
        <end position="168"/>
    </location>
</feature>
<dbReference type="PANTHER" id="PTHR36834:SF1">
    <property type="entry name" value="INTEGRAL MEMBRANE PROTEIN"/>
    <property type="match status" value="1"/>
</dbReference>
<dbReference type="Proteomes" id="UP000640786">
    <property type="component" value="Unassembled WGS sequence"/>
</dbReference>
<name>A0ABR8RES1_9BACI</name>
<dbReference type="RefSeq" id="WP_151112603.1">
    <property type="nucleotide sequence ID" value="NZ_JACSQO010000012.1"/>
</dbReference>
<feature type="transmembrane region" description="Helical" evidence="1">
    <location>
        <begin position="184"/>
        <end position="205"/>
    </location>
</feature>
<evidence type="ECO:0000313" key="3">
    <source>
        <dbReference type="EMBL" id="MBD7946042.1"/>
    </source>
</evidence>
<dbReference type="InterPro" id="IPR006976">
    <property type="entry name" value="VanZ-like"/>
</dbReference>
<sequence>MDLLSVVSGLLPYIKYSIFIFVILMIGYFVFKIFFQKKYTINLSKFIFIILLICWGIVVLGITTLNRPAMFAGQFNLSLLSSYVSSWNKWSVSEFQLIIFNMLMFVPLGVLLPLIHKKNKSFSRVLVITIVFTLCIEIFQFVSGKGIFELDDLLHNTIGSLAGYFFVMAIILSIEQRKLKFAPIVKAISIPIFFVALFGVATVIYNAQEFGNLPFEPSQKQNMDQIDVELETKLSNKSSNACVYYNSNVKDMKNIKSISQSIAQQFELQQQGGIRREGENRQLKFIDDEGLVYYLTYFMSNGFWSFSSENYSEEPPKVDIEQQKQVIENWLDNEGLFPSNAIYQQQDERTIRWDLAEAVDLQTVCDDFSQGFLVITLSDQQIPDNIIYDVSNNEIVGKEKIISQQEAYEALTNGKFNLFNPLQKGDTLTITDVQLGYTYDTKGYYQPIYVFTGSVNDPDSTVEISIPAIP</sequence>
<protein>
    <submittedName>
        <fullName evidence="3">VanZ family protein</fullName>
    </submittedName>
</protein>
<feature type="transmembrane region" description="Helical" evidence="1">
    <location>
        <begin position="46"/>
        <end position="65"/>
    </location>
</feature>
<feature type="transmembrane region" description="Helical" evidence="1">
    <location>
        <begin position="153"/>
        <end position="172"/>
    </location>
</feature>